<dbReference type="GO" id="GO:0009425">
    <property type="term" value="C:bacterial-type flagellum basal body"/>
    <property type="evidence" value="ECO:0007669"/>
    <property type="project" value="UniProtKB-SubCell"/>
</dbReference>
<feature type="domain" description="Flagellar hook protein FlgE/F/G-like D1" evidence="5">
    <location>
        <begin position="73"/>
        <end position="133"/>
    </location>
</feature>
<keyword evidence="6" id="KW-0282">Flagellum</keyword>
<proteinExistence type="inferred from homology"/>
<evidence type="ECO:0000259" key="5">
    <source>
        <dbReference type="Pfam" id="PF22692"/>
    </source>
</evidence>
<evidence type="ECO:0000259" key="3">
    <source>
        <dbReference type="Pfam" id="PF00460"/>
    </source>
</evidence>
<dbReference type="PROSITE" id="PS00588">
    <property type="entry name" value="FLAGELLA_BB_ROD"/>
    <property type="match status" value="1"/>
</dbReference>
<protein>
    <submittedName>
        <fullName evidence="6">Flagellar basal body rod protein FlgG</fullName>
    </submittedName>
</protein>
<dbReference type="Pfam" id="PF22692">
    <property type="entry name" value="LlgE_F_G_D1"/>
    <property type="match status" value="1"/>
</dbReference>
<evidence type="ECO:0000313" key="6">
    <source>
        <dbReference type="EMBL" id="BDE07714.1"/>
    </source>
</evidence>
<gene>
    <name evidence="6" type="primary">flgG2</name>
    <name evidence="6" type="ORF">WPS_29900</name>
</gene>
<comment type="subcellular location">
    <subcellularLocation>
        <location evidence="2">Bacterial flagellum basal body</location>
    </subcellularLocation>
</comment>
<reference evidence="6 7" key="1">
    <citation type="journal article" date="2022" name="ISME Commun">
        <title>Vulcanimicrobium alpinus gen. nov. sp. nov., the first cultivated representative of the candidate phylum 'Eremiobacterota', is a metabolically versatile aerobic anoxygenic phototroph.</title>
        <authorList>
            <person name="Yabe S."/>
            <person name="Muto K."/>
            <person name="Abe K."/>
            <person name="Yokota A."/>
            <person name="Staudigel H."/>
            <person name="Tebo B.M."/>
        </authorList>
    </citation>
    <scope>NUCLEOTIDE SEQUENCE [LARGE SCALE GENOMIC DNA]</scope>
    <source>
        <strain evidence="6 7">WC8-2</strain>
    </source>
</reference>
<evidence type="ECO:0000256" key="2">
    <source>
        <dbReference type="RuleBase" id="RU362116"/>
    </source>
</evidence>
<keyword evidence="2" id="KW-0975">Bacterial flagellum</keyword>
<organism evidence="6 7">
    <name type="scientific">Vulcanimicrobium alpinum</name>
    <dbReference type="NCBI Taxonomy" id="3016050"/>
    <lineage>
        <taxon>Bacteria</taxon>
        <taxon>Bacillati</taxon>
        <taxon>Vulcanimicrobiota</taxon>
        <taxon>Vulcanimicrobiia</taxon>
        <taxon>Vulcanimicrobiales</taxon>
        <taxon>Vulcanimicrobiaceae</taxon>
        <taxon>Vulcanimicrobium</taxon>
    </lineage>
</organism>
<dbReference type="PANTHER" id="PTHR30435:SF19">
    <property type="entry name" value="FLAGELLAR BASAL-BODY ROD PROTEIN FLGG"/>
    <property type="match status" value="1"/>
</dbReference>
<dbReference type="InterPro" id="IPR037925">
    <property type="entry name" value="FlgE/F/G-like"/>
</dbReference>
<dbReference type="InterPro" id="IPR001444">
    <property type="entry name" value="Flag_bb_rod_N"/>
</dbReference>
<dbReference type="Pfam" id="PF00460">
    <property type="entry name" value="Flg_bb_rod"/>
    <property type="match status" value="1"/>
</dbReference>
<dbReference type="InterPro" id="IPR053967">
    <property type="entry name" value="LlgE_F_G-like_D1"/>
</dbReference>
<sequence length="237" mass="25036">MYAAASGMAAQQTQLEIVADNLANAEVAGFKGAAATFADVRAGEIGLGTTTLGRHALFAQGKLVKSSGPFDVAIDGPGFFVVERDGHRAYTRNGEFAREPDGSLRNSAGWRLDGVRIPGDALAVRVERDGRVAIDTAHDRDRTIARLRLATFPAPEAMRPAGATLFVPTDASGRARLVEPGAHGAPSIAFGMLERSNVSIVESVMQILSAQRAYEANAKGVQAADEMLRIANNLHRG</sequence>
<dbReference type="Proteomes" id="UP001317532">
    <property type="component" value="Chromosome"/>
</dbReference>
<comment type="similarity">
    <text evidence="1 2">Belongs to the flagella basal body rod proteins family.</text>
</comment>
<evidence type="ECO:0000256" key="1">
    <source>
        <dbReference type="ARBA" id="ARBA00009677"/>
    </source>
</evidence>
<keyword evidence="6" id="KW-0966">Cell projection</keyword>
<evidence type="ECO:0000313" key="7">
    <source>
        <dbReference type="Proteomes" id="UP001317532"/>
    </source>
</evidence>
<evidence type="ECO:0000259" key="4">
    <source>
        <dbReference type="Pfam" id="PF06429"/>
    </source>
</evidence>
<dbReference type="InterPro" id="IPR019776">
    <property type="entry name" value="Flagellar_basal_body_rod_CS"/>
</dbReference>
<dbReference type="GO" id="GO:0071978">
    <property type="term" value="P:bacterial-type flagellum-dependent swarming motility"/>
    <property type="evidence" value="ECO:0007669"/>
    <property type="project" value="TreeGrafter"/>
</dbReference>
<dbReference type="PANTHER" id="PTHR30435">
    <property type="entry name" value="FLAGELLAR PROTEIN"/>
    <property type="match status" value="1"/>
</dbReference>
<dbReference type="KEGG" id="vab:WPS_29900"/>
<keyword evidence="7" id="KW-1185">Reference proteome</keyword>
<dbReference type="InterPro" id="IPR010930">
    <property type="entry name" value="Flg_bb/hook_C_dom"/>
</dbReference>
<dbReference type="InterPro" id="IPR020013">
    <property type="entry name" value="Flagellar_FlgE/F/G"/>
</dbReference>
<feature type="domain" description="Flagellar basal body rod protein N-terminal" evidence="3">
    <location>
        <begin position="1"/>
        <end position="31"/>
    </location>
</feature>
<name>A0AAN1XYI8_UNVUL</name>
<dbReference type="AlphaFoldDB" id="A0AAN1XYI8"/>
<keyword evidence="6" id="KW-0969">Cilium</keyword>
<dbReference type="Pfam" id="PF06429">
    <property type="entry name" value="Flg_bbr_C"/>
    <property type="match status" value="1"/>
</dbReference>
<dbReference type="NCBIfam" id="TIGR03506">
    <property type="entry name" value="FlgEFG_subfam"/>
    <property type="match status" value="2"/>
</dbReference>
<feature type="domain" description="Flagellar basal-body/hook protein C-terminal" evidence="4">
    <location>
        <begin position="191"/>
        <end position="234"/>
    </location>
</feature>
<dbReference type="EMBL" id="AP025523">
    <property type="protein sequence ID" value="BDE07714.1"/>
    <property type="molecule type" value="Genomic_DNA"/>
</dbReference>
<dbReference type="SUPFAM" id="SSF117143">
    <property type="entry name" value="Flagellar hook protein flgE"/>
    <property type="match status" value="1"/>
</dbReference>
<accession>A0AAN1XYI8</accession>